<dbReference type="AlphaFoldDB" id="A0A090M390"/>
<protein>
    <submittedName>
        <fullName evidence="2">Thioredoxin-like fold</fullName>
    </submittedName>
</protein>
<dbReference type="InParanoid" id="A0A090M390"/>
<sequence length="176" mass="19078">MDAAATGARSMGARAVCARVGARDARAIVGNGRRAVTTRRTRGGDDRRAGAVTRARSAERKGLEAIADAATFDAVTGTERMVVVDFMASWCRKCVFLRGKLEKAAATRTDVKMFTVDVNAVSQELVRGCGVTQMPTLQIWRDGEKIWEIVAGEDGDSVIQKLFDEIQRVQDAQAKT</sequence>
<dbReference type="GeneID" id="34945980"/>
<dbReference type="PANTHER" id="PTHR47192:SF4">
    <property type="entry name" value="THIOREDOXIN-LIKE 3-2, CHLOROPLASTIC"/>
    <property type="match status" value="1"/>
</dbReference>
<dbReference type="Gene3D" id="3.40.30.10">
    <property type="entry name" value="Glutaredoxin"/>
    <property type="match status" value="1"/>
</dbReference>
<feature type="domain" description="Thioredoxin" evidence="1">
    <location>
        <begin position="70"/>
        <end position="161"/>
    </location>
</feature>
<dbReference type="EMBL" id="CAID01000007">
    <property type="protein sequence ID" value="CEF98700.1"/>
    <property type="molecule type" value="Genomic_DNA"/>
</dbReference>
<name>A0A090M390_OSTTA</name>
<dbReference type="InterPro" id="IPR013766">
    <property type="entry name" value="Thioredoxin_domain"/>
</dbReference>
<dbReference type="SUPFAM" id="SSF52833">
    <property type="entry name" value="Thioredoxin-like"/>
    <property type="match status" value="1"/>
</dbReference>
<dbReference type="PANTHER" id="PTHR47192">
    <property type="entry name" value="THIOREDOXIN-LIKE 3-2, CHLOROPLASTIC"/>
    <property type="match status" value="1"/>
</dbReference>
<dbReference type="STRING" id="70448.A0A090M390"/>
<dbReference type="OrthoDB" id="2121326at2759"/>
<dbReference type="InterPro" id="IPR044253">
    <property type="entry name" value="WCRKC1/2"/>
</dbReference>
<dbReference type="InterPro" id="IPR036249">
    <property type="entry name" value="Thioredoxin-like_sf"/>
</dbReference>
<evidence type="ECO:0000259" key="1">
    <source>
        <dbReference type="Pfam" id="PF00085"/>
    </source>
</evidence>
<proteinExistence type="predicted"/>
<comment type="caution">
    <text evidence="2">The sequence shown here is derived from an EMBL/GenBank/DDBJ whole genome shotgun (WGS) entry which is preliminary data.</text>
</comment>
<dbReference type="KEGG" id="ota:OT_ostta07g02220"/>
<dbReference type="FunCoup" id="A0A090M390">
    <property type="interactions" value="332"/>
</dbReference>
<dbReference type="Proteomes" id="UP000009170">
    <property type="component" value="Unassembled WGS sequence"/>
</dbReference>
<reference evidence="2 3" key="2">
    <citation type="journal article" date="2014" name="BMC Genomics">
        <title>An improved genome of the model marine alga Ostreococcus tauri unfolds by assessing Illumina de novo assemblies.</title>
        <authorList>
            <person name="Blanc-Mathieu R."/>
            <person name="Verhelst B."/>
            <person name="Derelle E."/>
            <person name="Rombauts S."/>
            <person name="Bouget F.Y."/>
            <person name="Carre I."/>
            <person name="Chateau A."/>
            <person name="Eyre-Walker A."/>
            <person name="Grimsley N."/>
            <person name="Moreau H."/>
            <person name="Piegu B."/>
            <person name="Rivals E."/>
            <person name="Schackwitz W."/>
            <person name="Van de Peer Y."/>
            <person name="Piganeau G."/>
        </authorList>
    </citation>
    <scope>NUCLEOTIDE SEQUENCE [LARGE SCALE GENOMIC DNA]</scope>
    <source>
        <strain evidence="3">OTTH 0595 / CCAP 157/2 / RCC745</strain>
    </source>
</reference>
<dbReference type="Pfam" id="PF00085">
    <property type="entry name" value="Thioredoxin"/>
    <property type="match status" value="1"/>
</dbReference>
<dbReference type="CDD" id="cd02947">
    <property type="entry name" value="TRX_family"/>
    <property type="match status" value="1"/>
</dbReference>
<evidence type="ECO:0000313" key="3">
    <source>
        <dbReference type="Proteomes" id="UP000009170"/>
    </source>
</evidence>
<reference evidence="3" key="1">
    <citation type="journal article" date="2006" name="Proc. Natl. Acad. Sci. U.S.A.">
        <title>Genome analysis of the smallest free-living eukaryote Ostreococcus tauri unveils many unique features.</title>
        <authorList>
            <person name="Derelle E."/>
            <person name="Ferraz C."/>
            <person name="Rombauts S."/>
            <person name="Rouze P."/>
            <person name="Worden A.Z."/>
            <person name="Robbens S."/>
            <person name="Partensky F."/>
            <person name="Degroeve S."/>
            <person name="Echeynie S."/>
            <person name="Cooke R."/>
            <person name="Saeys Y."/>
            <person name="Wuyts J."/>
            <person name="Jabbari K."/>
            <person name="Bowler C."/>
            <person name="Panaud O."/>
            <person name="Piegu B."/>
            <person name="Ball S.G."/>
            <person name="Ral J.-P."/>
            <person name="Bouget F.-Y."/>
            <person name="Piganeau G."/>
            <person name="De Baets B."/>
            <person name="Picard A."/>
            <person name="Delseny M."/>
            <person name="Demaille J."/>
            <person name="Van de Peer Y."/>
            <person name="Moreau H."/>
        </authorList>
    </citation>
    <scope>NUCLEOTIDE SEQUENCE [LARGE SCALE GENOMIC DNA]</scope>
    <source>
        <strain evidence="3">OTTH 0595 / CCAP 157/2 / RCC745</strain>
    </source>
</reference>
<evidence type="ECO:0000313" key="2">
    <source>
        <dbReference type="EMBL" id="CEF98700.1"/>
    </source>
</evidence>
<dbReference type="RefSeq" id="XP_022839419.1">
    <property type="nucleotide sequence ID" value="XM_022983787.1"/>
</dbReference>
<organism evidence="2 3">
    <name type="scientific">Ostreococcus tauri</name>
    <name type="common">Marine green alga</name>
    <dbReference type="NCBI Taxonomy" id="70448"/>
    <lineage>
        <taxon>Eukaryota</taxon>
        <taxon>Viridiplantae</taxon>
        <taxon>Chlorophyta</taxon>
        <taxon>Mamiellophyceae</taxon>
        <taxon>Mamiellales</taxon>
        <taxon>Bathycoccaceae</taxon>
        <taxon>Ostreococcus</taxon>
    </lineage>
</organism>
<gene>
    <name evidence="2" type="ORF">OT_ostta07g02220</name>
</gene>
<dbReference type="GO" id="GO:0009570">
    <property type="term" value="C:chloroplast stroma"/>
    <property type="evidence" value="ECO:0007669"/>
    <property type="project" value="InterPro"/>
</dbReference>
<accession>A0A090M390</accession>
<keyword evidence="3" id="KW-1185">Reference proteome</keyword>